<accession>A0A4R0R3W2</accession>
<comment type="caution">
    <text evidence="1">The sequence shown here is derived from an EMBL/GenBank/DDBJ whole genome shotgun (WGS) entry which is preliminary data.</text>
</comment>
<proteinExistence type="predicted"/>
<reference evidence="1 2" key="1">
    <citation type="submission" date="2018-11" db="EMBL/GenBank/DDBJ databases">
        <title>Genome assembly of Steccherinum ochraceum LE-BIN_3174, the white-rot fungus of the Steccherinaceae family (The Residual Polyporoid clade, Polyporales, Basidiomycota).</title>
        <authorList>
            <person name="Fedorova T.V."/>
            <person name="Glazunova O.A."/>
            <person name="Landesman E.O."/>
            <person name="Moiseenko K.V."/>
            <person name="Psurtseva N.V."/>
            <person name="Savinova O.S."/>
            <person name="Shakhova N.V."/>
            <person name="Tyazhelova T.V."/>
            <person name="Vasina D.V."/>
        </authorList>
    </citation>
    <scope>NUCLEOTIDE SEQUENCE [LARGE SCALE GENOMIC DNA]</scope>
    <source>
        <strain evidence="1 2">LE-BIN_3174</strain>
    </source>
</reference>
<protein>
    <submittedName>
        <fullName evidence="1">Uncharacterized protein</fullName>
    </submittedName>
</protein>
<name>A0A4R0R3W2_9APHY</name>
<evidence type="ECO:0000313" key="1">
    <source>
        <dbReference type="EMBL" id="TCD60613.1"/>
    </source>
</evidence>
<sequence length="156" mass="17136">MAPVRYVLAPKYQSILTSLKTTPPEELRTQGPTDLLQYGLTEVEVYNPAAGVPRLICGYILPFSWLATFARRDDGKLCRSVGIDPQTGDGAIAGHVVSCLSVMLKLRVNPTYLSLPGGKENMVLFGVESNMPGRVERLDDEHWRFQMTHIACGDAG</sequence>
<keyword evidence="2" id="KW-1185">Reference proteome</keyword>
<dbReference type="AlphaFoldDB" id="A0A4R0R3W2"/>
<dbReference type="Proteomes" id="UP000292702">
    <property type="component" value="Unassembled WGS sequence"/>
</dbReference>
<gene>
    <name evidence="1" type="ORF">EIP91_009779</name>
</gene>
<organism evidence="1 2">
    <name type="scientific">Steccherinum ochraceum</name>
    <dbReference type="NCBI Taxonomy" id="92696"/>
    <lineage>
        <taxon>Eukaryota</taxon>
        <taxon>Fungi</taxon>
        <taxon>Dikarya</taxon>
        <taxon>Basidiomycota</taxon>
        <taxon>Agaricomycotina</taxon>
        <taxon>Agaricomycetes</taxon>
        <taxon>Polyporales</taxon>
        <taxon>Steccherinaceae</taxon>
        <taxon>Steccherinum</taxon>
    </lineage>
</organism>
<dbReference type="EMBL" id="RWJN01000569">
    <property type="protein sequence ID" value="TCD60613.1"/>
    <property type="molecule type" value="Genomic_DNA"/>
</dbReference>
<evidence type="ECO:0000313" key="2">
    <source>
        <dbReference type="Proteomes" id="UP000292702"/>
    </source>
</evidence>